<dbReference type="EMBL" id="PJMU01000001">
    <property type="protein sequence ID" value="PKV75614.1"/>
    <property type="molecule type" value="Genomic_DNA"/>
</dbReference>
<evidence type="ECO:0000313" key="1">
    <source>
        <dbReference type="EMBL" id="PKV75614.1"/>
    </source>
</evidence>
<reference evidence="1 2" key="1">
    <citation type="submission" date="2017-12" db="EMBL/GenBank/DDBJ databases">
        <title>Genomic Encyclopedia of Type Strains, Phase III (KMG-III): the genomes of soil and plant-associated and newly described type strains.</title>
        <authorList>
            <person name="Whitman W."/>
        </authorList>
    </citation>
    <scope>NUCLEOTIDE SEQUENCE [LARGE SCALE GENOMIC DNA]</scope>
    <source>
        <strain evidence="1 2">LP43</strain>
    </source>
</reference>
<dbReference type="OrthoDB" id="844215at2"/>
<evidence type="ECO:0000313" key="2">
    <source>
        <dbReference type="Proteomes" id="UP000233782"/>
    </source>
</evidence>
<name>A0A2N3V1W7_9BACT</name>
<dbReference type="AlphaFoldDB" id="A0A2N3V1W7"/>
<dbReference type="Proteomes" id="UP000233782">
    <property type="component" value="Unassembled WGS sequence"/>
</dbReference>
<gene>
    <name evidence="1" type="ORF">BD749_0559</name>
</gene>
<dbReference type="RefSeq" id="WP_143741219.1">
    <property type="nucleotide sequence ID" value="NZ_PJMU01000001.1"/>
</dbReference>
<keyword evidence="2" id="KW-1185">Reference proteome</keyword>
<sequence>MNYKSLLRTWWVWLLLVLALLLIIVGLLTSQFLTPWLKDELESRVQEESKGLYTLQLHGLDSSLLNGNITADSIHLVPSFEVWDERQVSAQQDTAPVNIPRTLLDLKTKDLALAGINFVGILRGKPLDLSKLRLQQPTILITEMRQDTSQSHEPLHEAVDGILKGLRVGQIEVDKATLRIREGQKAKANRISLEDLTILVKNFELDSASFQNKERAYYARRIALESGEAAFMLPDGTYKLQASALKADTEDGTLNIGQFKLVPLLDNAALARQKGKAVSTIRLDVPEINASGVNYKVHSRYNNLVASHVVIKNPSLSAFMDRKNFAVKGNKPLPHDIIRDLKTGLTLNKIEVQGMHIRYEELAEEATEKGLITFENLYATITNVTNDKNRISAQRPAIVEAKTQVYGKAPIAVTIRLDLLDPSGYHTIQGTTGPTNPAILNPILEPTTFISVKEGSLQKSDFKMELYRNNASGNLNVRYQNFKVDVLTKDEDKRQSLGKKILSKVANKVVIKSDNPGEGEELRAGTIEVVRARNRSVFNYWKDCLVSGFRTAAGIEGIGANLQDPNR</sequence>
<accession>A0A2N3V1W7</accession>
<organism evidence="1 2">
    <name type="scientific">Pontibacter ramchanderi</name>
    <dbReference type="NCBI Taxonomy" id="1179743"/>
    <lineage>
        <taxon>Bacteria</taxon>
        <taxon>Pseudomonadati</taxon>
        <taxon>Bacteroidota</taxon>
        <taxon>Cytophagia</taxon>
        <taxon>Cytophagales</taxon>
        <taxon>Hymenobacteraceae</taxon>
        <taxon>Pontibacter</taxon>
    </lineage>
</organism>
<comment type="caution">
    <text evidence="1">The sequence shown here is derived from an EMBL/GenBank/DDBJ whole genome shotgun (WGS) entry which is preliminary data.</text>
</comment>
<protein>
    <recommendedName>
        <fullName evidence="3">AsmA-like protein</fullName>
    </recommendedName>
</protein>
<proteinExistence type="predicted"/>
<evidence type="ECO:0008006" key="3">
    <source>
        <dbReference type="Google" id="ProtNLM"/>
    </source>
</evidence>